<sequence>MSEYNGYAQRLDTAFKAFRSDFQTAYKALQQARENASKPGQDALKKQIAAFELEEATRNMRTETIRLWDRFRTERRTIRAELENAVKAAGLANPDEIDGNTLELMKSGVLNSADYVALAERFDQNRTMLKLIAKHSHEAAEAARAAGNNSERSTLNSVYIACKDGDSAVLRAFDSLSKVSDYCRGERYEGDRSRPEHIAAMSDKWEHLTAAAIEDF</sequence>
<geneLocation type="plasmid" evidence="1">
    <name>pRGRH1858</name>
</geneLocation>
<keyword evidence="1" id="KW-0614">Plasmid</keyword>
<reference evidence="1" key="1">
    <citation type="submission" date="2015-06" db="EMBL/GenBank/DDBJ databases">
        <authorList>
            <person name="Joergensen T."/>
        </authorList>
    </citation>
    <scope>NUCLEOTIDE SEQUENCE</scope>
    <source>
        <plasmid evidence="1">pRGRH1858</plasmid>
    </source>
</reference>
<protein>
    <submittedName>
        <fullName evidence="1">Uncharacterized protein</fullName>
    </submittedName>
</protein>
<proteinExistence type="predicted"/>
<reference evidence="1" key="2">
    <citation type="submission" date="2015-07" db="EMBL/GenBank/DDBJ databases">
        <title>Plasmids, circular viruses and viroids from rat gut.</title>
        <authorList>
            <person name="Jorgensen T.J."/>
            <person name="Hansen M.A."/>
            <person name="Xu Z."/>
            <person name="Tabak M.A."/>
            <person name="Sorensen S.J."/>
            <person name="Hansen L.H."/>
        </authorList>
    </citation>
    <scope>NUCLEOTIDE SEQUENCE</scope>
    <source>
        <plasmid evidence="1">pRGRH1858</plasmid>
    </source>
</reference>
<accession>A0A0H5Q9U2</accession>
<evidence type="ECO:0000313" key="1">
    <source>
        <dbReference type="EMBL" id="CRY98144.1"/>
    </source>
</evidence>
<dbReference type="AlphaFoldDB" id="A0A0H5Q9U2"/>
<name>A0A0H5Q9U2_9ZZZZ</name>
<organism evidence="1">
    <name type="scientific">uncultured prokaryote</name>
    <dbReference type="NCBI Taxonomy" id="198431"/>
    <lineage>
        <taxon>unclassified sequences</taxon>
        <taxon>environmental samples</taxon>
    </lineage>
</organism>
<dbReference type="EMBL" id="LN854351">
    <property type="protein sequence ID" value="CRY98144.1"/>
    <property type="molecule type" value="Genomic_DNA"/>
</dbReference>